<keyword evidence="3" id="KW-0808">Transferase</keyword>
<dbReference type="PANTHER" id="PTHR18964">
    <property type="entry name" value="ROK (REPRESSOR, ORF, KINASE) FAMILY"/>
    <property type="match status" value="1"/>
</dbReference>
<evidence type="ECO:0000256" key="1">
    <source>
        <dbReference type="ARBA" id="ARBA00006479"/>
    </source>
</evidence>
<keyword evidence="2" id="KW-0472">Membrane</keyword>
<dbReference type="SUPFAM" id="SSF53067">
    <property type="entry name" value="Actin-like ATPase domain"/>
    <property type="match status" value="1"/>
</dbReference>
<keyword evidence="2" id="KW-1133">Transmembrane helix</keyword>
<dbReference type="InterPro" id="IPR043129">
    <property type="entry name" value="ATPase_NBD"/>
</dbReference>
<dbReference type="InterPro" id="IPR000600">
    <property type="entry name" value="ROK"/>
</dbReference>
<dbReference type="EC" id="2.7.1.59" evidence="3"/>
<dbReference type="AlphaFoldDB" id="A0A5C5ZAT7"/>
<protein>
    <submittedName>
        <fullName evidence="3">N-acetyl-D-glucosamine kinase</fullName>
        <ecNumber evidence="3">2.7.1.59</ecNumber>
    </submittedName>
</protein>
<gene>
    <name evidence="3" type="primary">nagK_2</name>
    <name evidence="3" type="ORF">CA13_51200</name>
</gene>
<dbReference type="PANTHER" id="PTHR18964:SF149">
    <property type="entry name" value="BIFUNCTIONAL UDP-N-ACETYLGLUCOSAMINE 2-EPIMERASE_N-ACETYLMANNOSAMINE KINASE"/>
    <property type="match status" value="1"/>
</dbReference>
<proteinExistence type="inferred from homology"/>
<feature type="transmembrane region" description="Helical" evidence="2">
    <location>
        <begin position="251"/>
        <end position="276"/>
    </location>
</feature>
<dbReference type="RefSeq" id="WP_146400955.1">
    <property type="nucleotide sequence ID" value="NZ_SJPJ01000001.1"/>
</dbReference>
<accession>A0A5C5ZAT7</accession>
<dbReference type="OrthoDB" id="49666at2"/>
<evidence type="ECO:0000256" key="2">
    <source>
        <dbReference type="SAM" id="Phobius"/>
    </source>
</evidence>
<name>A0A5C5ZAT7_9BACT</name>
<dbReference type="GO" id="GO:0045127">
    <property type="term" value="F:N-acetylglucosamine kinase activity"/>
    <property type="evidence" value="ECO:0007669"/>
    <property type="project" value="UniProtKB-EC"/>
</dbReference>
<dbReference type="Proteomes" id="UP000315010">
    <property type="component" value="Unassembled WGS sequence"/>
</dbReference>
<keyword evidence="4" id="KW-1185">Reference proteome</keyword>
<comment type="caution">
    <text evidence="3">The sequence shown here is derived from an EMBL/GenBank/DDBJ whole genome shotgun (WGS) entry which is preliminary data.</text>
</comment>
<evidence type="ECO:0000313" key="4">
    <source>
        <dbReference type="Proteomes" id="UP000315010"/>
    </source>
</evidence>
<feature type="transmembrane region" description="Helical" evidence="2">
    <location>
        <begin position="340"/>
        <end position="361"/>
    </location>
</feature>
<evidence type="ECO:0000313" key="3">
    <source>
        <dbReference type="EMBL" id="TWT83653.1"/>
    </source>
</evidence>
<keyword evidence="2" id="KW-0812">Transmembrane</keyword>
<reference evidence="3 4" key="1">
    <citation type="submission" date="2019-02" db="EMBL/GenBank/DDBJ databases">
        <title>Deep-cultivation of Planctomycetes and their phenomic and genomic characterization uncovers novel biology.</title>
        <authorList>
            <person name="Wiegand S."/>
            <person name="Jogler M."/>
            <person name="Boedeker C."/>
            <person name="Pinto D."/>
            <person name="Vollmers J."/>
            <person name="Rivas-Marin E."/>
            <person name="Kohn T."/>
            <person name="Peeters S.H."/>
            <person name="Heuer A."/>
            <person name="Rast P."/>
            <person name="Oberbeckmann S."/>
            <person name="Bunk B."/>
            <person name="Jeske O."/>
            <person name="Meyerdierks A."/>
            <person name="Storesund J.E."/>
            <person name="Kallscheuer N."/>
            <person name="Luecker S."/>
            <person name="Lage O.M."/>
            <person name="Pohl T."/>
            <person name="Merkel B.J."/>
            <person name="Hornburger P."/>
            <person name="Mueller R.-W."/>
            <person name="Bruemmer F."/>
            <person name="Labrenz M."/>
            <person name="Spormann A.M."/>
            <person name="Op Den Camp H."/>
            <person name="Overmann J."/>
            <person name="Amann R."/>
            <person name="Jetten M.S.M."/>
            <person name="Mascher T."/>
            <person name="Medema M.H."/>
            <person name="Devos D.P."/>
            <person name="Kaster A.-K."/>
            <person name="Ovreas L."/>
            <person name="Rohde M."/>
            <person name="Galperin M.Y."/>
            <person name="Jogler C."/>
        </authorList>
    </citation>
    <scope>NUCLEOTIDE SEQUENCE [LARGE SCALE GENOMIC DNA]</scope>
    <source>
        <strain evidence="3 4">CA13</strain>
    </source>
</reference>
<organism evidence="3 4">
    <name type="scientific">Novipirellula herctigrandis</name>
    <dbReference type="NCBI Taxonomy" id="2527986"/>
    <lineage>
        <taxon>Bacteria</taxon>
        <taxon>Pseudomonadati</taxon>
        <taxon>Planctomycetota</taxon>
        <taxon>Planctomycetia</taxon>
        <taxon>Pirellulales</taxon>
        <taxon>Pirellulaceae</taxon>
        <taxon>Novipirellula</taxon>
    </lineage>
</organism>
<sequence length="367" mass="38788">MNYDTDERIVLTLDAGGTNFAFSAIQRGKKLGESVILPAEANDLDASLNNLISGFQKLIDQLPQRPVAISFAFPGPADYPRGVIYNVGNLPAYKGGVAIGPMLSEHFKMPVYLNNDGDLFAYGEAIAGLLPDVNRRLEEAGSPKRYQNLFAVTLGTGFGGGIVFNGQLLTGDNSAGGEIWTARNKVHPEAFAEEGASARAVQGVYANEAGIDPATAPTPAEIFEIGMGQAAGNQAAAKKSFETLGEVVGDALASAMMLLDGLAVIGGGLAGAAPLFMPRLMQEMNSTMKSYSGGEVNRLSQKVYDLTDDAQWPEFLKGESKEITIPRSDRKMKVDPLKRIGVGTSTLGANLATAIGAYAFALQQMTE</sequence>
<dbReference type="Pfam" id="PF00480">
    <property type="entry name" value="ROK"/>
    <property type="match status" value="1"/>
</dbReference>
<dbReference type="CDD" id="cd23763">
    <property type="entry name" value="ASKHA_ATPase_ROK"/>
    <property type="match status" value="1"/>
</dbReference>
<dbReference type="EMBL" id="SJPJ01000001">
    <property type="protein sequence ID" value="TWT83653.1"/>
    <property type="molecule type" value="Genomic_DNA"/>
</dbReference>
<dbReference type="Gene3D" id="3.30.420.40">
    <property type="match status" value="2"/>
</dbReference>
<keyword evidence="3" id="KW-0418">Kinase</keyword>
<comment type="similarity">
    <text evidence="1">Belongs to the ROK (NagC/XylR) family.</text>
</comment>